<accession>A0A084TKX1</accession>
<organism evidence="8 9">
    <name type="scientific">Mangrovimonas yunxiaonensis</name>
    <dbReference type="NCBI Taxonomy" id="1197477"/>
    <lineage>
        <taxon>Bacteria</taxon>
        <taxon>Pseudomonadati</taxon>
        <taxon>Bacteroidota</taxon>
        <taxon>Flavobacteriia</taxon>
        <taxon>Flavobacteriales</taxon>
        <taxon>Flavobacteriaceae</taxon>
        <taxon>Mangrovimonas</taxon>
    </lineage>
</organism>
<name>A0A084TKX1_9FLAO</name>
<comment type="caution">
    <text evidence="8">The sequence shown here is derived from an EMBL/GenBank/DDBJ whole genome shotgun (WGS) entry which is preliminary data.</text>
</comment>
<dbReference type="AlphaFoldDB" id="A0A084TKX1"/>
<gene>
    <name evidence="8" type="ORF">IA57_05890</name>
</gene>
<dbReference type="EMBL" id="JPFK01000005">
    <property type="protein sequence ID" value="KFB01357.1"/>
    <property type="molecule type" value="Genomic_DNA"/>
</dbReference>
<reference evidence="9" key="2">
    <citation type="submission" date="2014-07" db="EMBL/GenBank/DDBJ databases">
        <title>Genome sequence of Mangrovimonas yunxiaonensis.</title>
        <authorList>
            <person name="Li Y."/>
            <person name="Zheng T."/>
        </authorList>
    </citation>
    <scope>NUCLEOTIDE SEQUENCE [LARGE SCALE GENOMIC DNA]</scope>
    <source>
        <strain evidence="9">LY01</strain>
    </source>
</reference>
<dbReference type="PANTHER" id="PTHR36838:SF1">
    <property type="entry name" value="SLR1864 PROTEIN"/>
    <property type="match status" value="1"/>
</dbReference>
<evidence type="ECO:0000256" key="2">
    <source>
        <dbReference type="ARBA" id="ARBA00022448"/>
    </source>
</evidence>
<protein>
    <submittedName>
        <fullName evidence="8">Transporter</fullName>
    </submittedName>
</protein>
<dbReference type="Proteomes" id="UP000028521">
    <property type="component" value="Unassembled WGS sequence"/>
</dbReference>
<keyword evidence="4 7" id="KW-0812">Transmembrane</keyword>
<keyword evidence="6 7" id="KW-0472">Membrane</keyword>
<evidence type="ECO:0000256" key="7">
    <source>
        <dbReference type="SAM" id="Phobius"/>
    </source>
</evidence>
<feature type="transmembrane region" description="Helical" evidence="7">
    <location>
        <begin position="129"/>
        <end position="147"/>
    </location>
</feature>
<keyword evidence="2" id="KW-0813">Transport</keyword>
<evidence type="ECO:0000256" key="6">
    <source>
        <dbReference type="ARBA" id="ARBA00023136"/>
    </source>
</evidence>
<comment type="subcellular location">
    <subcellularLocation>
        <location evidence="1">Membrane</location>
        <topology evidence="1">Multi-pass membrane protein</topology>
    </subcellularLocation>
</comment>
<feature type="transmembrane region" description="Helical" evidence="7">
    <location>
        <begin position="57"/>
        <end position="76"/>
    </location>
</feature>
<feature type="transmembrane region" description="Helical" evidence="7">
    <location>
        <begin position="216"/>
        <end position="241"/>
    </location>
</feature>
<feature type="transmembrane region" description="Helical" evidence="7">
    <location>
        <begin position="280"/>
        <end position="299"/>
    </location>
</feature>
<reference evidence="8 9" key="1">
    <citation type="journal article" date="2014" name="Genome Announc.">
        <title>Draft Genome Sequence of the Algicidal Bacterium Mangrovimonas yunxiaonensis Strain LY01.</title>
        <authorList>
            <person name="Li Y."/>
            <person name="Zhu H."/>
            <person name="Li C."/>
            <person name="Zhang H."/>
            <person name="Chen Z."/>
            <person name="Zheng W."/>
            <person name="Xu H."/>
            <person name="Zheng T."/>
        </authorList>
    </citation>
    <scope>NUCLEOTIDE SEQUENCE [LARGE SCALE GENOMIC DNA]</scope>
    <source>
        <strain evidence="8 9">LY01</strain>
    </source>
</reference>
<evidence type="ECO:0000256" key="4">
    <source>
        <dbReference type="ARBA" id="ARBA00022692"/>
    </source>
</evidence>
<dbReference type="PANTHER" id="PTHR36838">
    <property type="entry name" value="AUXIN EFFLUX CARRIER FAMILY PROTEIN"/>
    <property type="match status" value="1"/>
</dbReference>
<dbReference type="eggNOG" id="COG0679">
    <property type="taxonomic scope" value="Bacteria"/>
</dbReference>
<evidence type="ECO:0000313" key="8">
    <source>
        <dbReference type="EMBL" id="KFB01357.1"/>
    </source>
</evidence>
<sequence>MANIILLFLCLFLGFFFKKSNQFPKETALVLNKFVVYISLPAMALHYLPKIELSAKLLYPIGVAWIGFLVAFVLFASLGKWLGWSKSLTGCLILTSGLGNTSFVGIPVIEALYGKDGLETLVLVDLPGSFIMLSTLGIFVAATFSRGKTSLKQIGARMIGFPPFIAFVIGFSLILLNLQLPETLDYVFEKLSLTITPLALVSVGFQINLQKRSKHWGFLTLGLAYQLLLWPFLILILYKVVLNQSGVPIDVCVMEAGMAPMITAAIVSSAYGLKPKLSNMMVSAGIPASFITLAFWYWVLTFV</sequence>
<keyword evidence="3" id="KW-1003">Cell membrane</keyword>
<dbReference type="GO" id="GO:0055085">
    <property type="term" value="P:transmembrane transport"/>
    <property type="evidence" value="ECO:0007669"/>
    <property type="project" value="InterPro"/>
</dbReference>
<dbReference type="InterPro" id="IPR004776">
    <property type="entry name" value="Mem_transp_PIN-like"/>
</dbReference>
<dbReference type="RefSeq" id="WP_036120444.1">
    <property type="nucleotide sequence ID" value="NZ_BMET01000001.1"/>
</dbReference>
<feature type="transmembrane region" description="Helical" evidence="7">
    <location>
        <begin position="253"/>
        <end position="273"/>
    </location>
</feature>
<feature type="transmembrane region" description="Helical" evidence="7">
    <location>
        <begin position="159"/>
        <end position="179"/>
    </location>
</feature>
<evidence type="ECO:0000256" key="1">
    <source>
        <dbReference type="ARBA" id="ARBA00004141"/>
    </source>
</evidence>
<keyword evidence="5 7" id="KW-1133">Transmembrane helix</keyword>
<dbReference type="STRING" id="1197477.IA57_05890"/>
<feature type="transmembrane region" description="Helical" evidence="7">
    <location>
        <begin position="88"/>
        <end position="109"/>
    </location>
</feature>
<dbReference type="OrthoDB" id="9786183at2"/>
<evidence type="ECO:0000256" key="3">
    <source>
        <dbReference type="ARBA" id="ARBA00022475"/>
    </source>
</evidence>
<evidence type="ECO:0000313" key="9">
    <source>
        <dbReference type="Proteomes" id="UP000028521"/>
    </source>
</evidence>
<proteinExistence type="predicted"/>
<keyword evidence="9" id="KW-1185">Reference proteome</keyword>
<dbReference type="Pfam" id="PF03547">
    <property type="entry name" value="Mem_trans"/>
    <property type="match status" value="1"/>
</dbReference>
<dbReference type="GO" id="GO:0016020">
    <property type="term" value="C:membrane"/>
    <property type="evidence" value="ECO:0007669"/>
    <property type="project" value="UniProtKB-SubCell"/>
</dbReference>
<evidence type="ECO:0000256" key="5">
    <source>
        <dbReference type="ARBA" id="ARBA00022989"/>
    </source>
</evidence>
<feature type="transmembrane region" description="Helical" evidence="7">
    <location>
        <begin position="191"/>
        <end position="209"/>
    </location>
</feature>